<feature type="region of interest" description="Disordered" evidence="5">
    <location>
        <begin position="1"/>
        <end position="32"/>
    </location>
</feature>
<dbReference type="GeneID" id="11534112"/>
<keyword evidence="1" id="KW-0479">Metal-binding</keyword>
<dbReference type="OrthoDB" id="8062037at2759"/>
<feature type="compositionally biased region" description="Polar residues" evidence="5">
    <location>
        <begin position="18"/>
        <end position="32"/>
    </location>
</feature>
<dbReference type="HOGENOM" id="CLU_020039_0_0_1"/>
<dbReference type="Proteomes" id="UP000005666">
    <property type="component" value="Chromosome 3"/>
</dbReference>
<evidence type="ECO:0000256" key="1">
    <source>
        <dbReference type="ARBA" id="ARBA00022723"/>
    </source>
</evidence>
<dbReference type="PANTHER" id="PTHR45969">
    <property type="entry name" value="RING ZINC FINGER PROTEIN-RELATED"/>
    <property type="match status" value="1"/>
</dbReference>
<keyword evidence="3" id="KW-0862">Zinc</keyword>
<dbReference type="GO" id="GO:0061630">
    <property type="term" value="F:ubiquitin protein ligase activity"/>
    <property type="evidence" value="ECO:0007669"/>
    <property type="project" value="TreeGrafter"/>
</dbReference>
<feature type="region of interest" description="Disordered" evidence="5">
    <location>
        <begin position="338"/>
        <end position="404"/>
    </location>
</feature>
<dbReference type="InterPro" id="IPR013083">
    <property type="entry name" value="Znf_RING/FYVE/PHD"/>
</dbReference>
<feature type="compositionally biased region" description="Polar residues" evidence="5">
    <location>
        <begin position="679"/>
        <end position="704"/>
    </location>
</feature>
<feature type="region of interest" description="Disordered" evidence="5">
    <location>
        <begin position="723"/>
        <end position="781"/>
    </location>
</feature>
<feature type="region of interest" description="Disordered" evidence="5">
    <location>
        <begin position="527"/>
        <end position="575"/>
    </location>
</feature>
<dbReference type="SUPFAM" id="SSF57850">
    <property type="entry name" value="RING/U-box"/>
    <property type="match status" value="1"/>
</dbReference>
<dbReference type="RefSeq" id="XP_003684675.1">
    <property type="nucleotide sequence ID" value="XM_003684627.1"/>
</dbReference>
<evidence type="ECO:0000256" key="4">
    <source>
        <dbReference type="PROSITE-ProRule" id="PRU00175"/>
    </source>
</evidence>
<dbReference type="GO" id="GO:0008270">
    <property type="term" value="F:zinc ion binding"/>
    <property type="evidence" value="ECO:0007669"/>
    <property type="project" value="UniProtKB-KW"/>
</dbReference>
<dbReference type="eggNOG" id="KOG0802">
    <property type="taxonomic scope" value="Eukaryota"/>
</dbReference>
<feature type="compositionally biased region" description="Polar residues" evidence="5">
    <location>
        <begin position="723"/>
        <end position="764"/>
    </location>
</feature>
<feature type="region of interest" description="Disordered" evidence="5">
    <location>
        <begin position="68"/>
        <end position="95"/>
    </location>
</feature>
<feature type="compositionally biased region" description="Polar residues" evidence="5">
    <location>
        <begin position="460"/>
        <end position="469"/>
    </location>
</feature>
<feature type="compositionally biased region" description="Polar residues" evidence="5">
    <location>
        <begin position="238"/>
        <end position="256"/>
    </location>
</feature>
<name>G8BR65_TETPH</name>
<dbReference type="Pfam" id="PF13639">
    <property type="entry name" value="zf-RING_2"/>
    <property type="match status" value="1"/>
</dbReference>
<dbReference type="OMA" id="HIFGREC"/>
<evidence type="ECO:0000256" key="2">
    <source>
        <dbReference type="ARBA" id="ARBA00022771"/>
    </source>
</evidence>
<evidence type="ECO:0000256" key="5">
    <source>
        <dbReference type="SAM" id="MobiDB-lite"/>
    </source>
</evidence>
<feature type="region of interest" description="Disordered" evidence="5">
    <location>
        <begin position="195"/>
        <end position="277"/>
    </location>
</feature>
<dbReference type="EMBL" id="HE612858">
    <property type="protein sequence ID" value="CCE62241.1"/>
    <property type="molecule type" value="Genomic_DNA"/>
</dbReference>
<evidence type="ECO:0000259" key="6">
    <source>
        <dbReference type="PROSITE" id="PS50089"/>
    </source>
</evidence>
<dbReference type="Gene3D" id="3.30.40.10">
    <property type="entry name" value="Zinc/RING finger domain, C3HC4 (zinc finger)"/>
    <property type="match status" value="1"/>
</dbReference>
<dbReference type="AlphaFoldDB" id="G8BR65"/>
<feature type="compositionally biased region" description="Low complexity" evidence="5">
    <location>
        <begin position="359"/>
        <end position="404"/>
    </location>
</feature>
<keyword evidence="2 4" id="KW-0863">Zinc-finger</keyword>
<reference evidence="7 8" key="1">
    <citation type="journal article" date="2011" name="Proc. Natl. Acad. Sci. U.S.A.">
        <title>Evolutionary erosion of yeast sex chromosomes by mating-type switching accidents.</title>
        <authorList>
            <person name="Gordon J.L."/>
            <person name="Armisen D."/>
            <person name="Proux-Wera E."/>
            <person name="Oheigeartaigh S.S."/>
            <person name="Byrne K.P."/>
            <person name="Wolfe K.H."/>
        </authorList>
    </citation>
    <scope>NUCLEOTIDE SEQUENCE [LARGE SCALE GENOMIC DNA]</scope>
    <source>
        <strain evidence="8">ATCC 24235 / CBS 4417 / NBRC 1672 / NRRL Y-8282 / UCD 70-5</strain>
    </source>
</reference>
<proteinExistence type="predicted"/>
<protein>
    <recommendedName>
        <fullName evidence="6">RING-type domain-containing protein</fullName>
    </recommendedName>
</protein>
<feature type="region of interest" description="Disordered" evidence="5">
    <location>
        <begin position="673"/>
        <end position="704"/>
    </location>
</feature>
<sequence length="781" mass="83955">MSNENRDNRSGPADSNEPDGNSANRDTLPPTRNITVSIQYSYLFPNGSRLNQSNMVNTNNMVQNNVTSTTATGTRHTATENETTTTSTDTPHLNDASFNPFAMGVNLRQRSPDGAVILSFRDVPASTSQERLDNIISIAAEFAIRRFSDLQVPTRAITKEQFETLPVLKLSDIVNENDKTCSICYDDLVDEDQVEEGADNKRKYSVDEEDDIKDQKKVKTGPNNNRERPTEQLLDAVRSSTSAQNNTESETQTSRPASGVDTIQSEEDSPTYLHSPTELPCKHIFGRECLYKWTRVQNTCPLCRHIIAESPVNAPPNAPDGNNGGTVDAFERIRQLIYNTNPNDSVNPASSNRDTMSANDEQSNTTNNDNTNNSNDNNTNENLGNISAPPTAANTSTNTPGNSWFPAASGAAPFPFGNLNSFDTSVSRPGVVYLNGNNNPSSLPGFLPFDFLNRQRSTAEASLNRTNATSSSNENPISSSNEAPATSSAENPNTTSTNSSAPGSSTDNNTQRISWVPIPITFIQLENTGNTPLGTTPLASQTPAGGANNPTLDPNSTPSSSQQPVNGDNTNPELTQSDRLRNILDHIFNVTASGRPIAPSLNGTQPFFSSTISGSPGLATSTAASTSTARPTVPASTEANTNPPTSGITNNNQSRAQQAQSFLTDFLRFAVLPRRRTNPNEPQTGTNEGSANSQTNNRPVSAETQPFFNTGVASYRNRDGEVSTYNISGSELPNPPSRNGTENSAENASSSHGTSSNENASTSDNPNREPNEEPNSTENDN</sequence>
<feature type="compositionally biased region" description="Low complexity" evidence="5">
    <location>
        <begin position="470"/>
        <end position="482"/>
    </location>
</feature>
<dbReference type="GO" id="GO:0016567">
    <property type="term" value="P:protein ubiquitination"/>
    <property type="evidence" value="ECO:0007669"/>
    <property type="project" value="TreeGrafter"/>
</dbReference>
<feature type="region of interest" description="Disordered" evidence="5">
    <location>
        <begin position="612"/>
        <end position="658"/>
    </location>
</feature>
<feature type="compositionally biased region" description="Low complexity" evidence="5">
    <location>
        <begin position="68"/>
        <end position="90"/>
    </location>
</feature>
<evidence type="ECO:0000313" key="8">
    <source>
        <dbReference type="Proteomes" id="UP000005666"/>
    </source>
</evidence>
<dbReference type="STRING" id="1071381.G8BR65"/>
<evidence type="ECO:0000256" key="3">
    <source>
        <dbReference type="ARBA" id="ARBA00022833"/>
    </source>
</evidence>
<dbReference type="InterPro" id="IPR001841">
    <property type="entry name" value="Znf_RING"/>
</dbReference>
<feature type="compositionally biased region" description="Polar residues" evidence="5">
    <location>
        <begin position="338"/>
        <end position="358"/>
    </location>
</feature>
<feature type="compositionally biased region" description="Polar residues" evidence="5">
    <location>
        <begin position="483"/>
        <end position="511"/>
    </location>
</feature>
<dbReference type="PROSITE" id="PS50089">
    <property type="entry name" value="ZF_RING_2"/>
    <property type="match status" value="1"/>
</dbReference>
<gene>
    <name evidence="7" type="primary">TPHA0C00850</name>
    <name evidence="7" type="ordered locus">TPHA_0C00850</name>
</gene>
<feature type="region of interest" description="Disordered" evidence="5">
    <location>
        <begin position="460"/>
        <end position="511"/>
    </location>
</feature>
<dbReference type="KEGG" id="tpf:TPHA_0C00850"/>
<keyword evidence="8" id="KW-1185">Reference proteome</keyword>
<feature type="compositionally biased region" description="Low complexity" evidence="5">
    <location>
        <begin position="613"/>
        <end position="637"/>
    </location>
</feature>
<accession>G8BR65</accession>
<dbReference type="PANTHER" id="PTHR45969:SF69">
    <property type="entry name" value="FINGER DOMAIN PROTEIN, PUTATIVE (AFU_ORTHOLOGUE AFUA_3G12190)-RELATED"/>
    <property type="match status" value="1"/>
</dbReference>
<evidence type="ECO:0000313" key="7">
    <source>
        <dbReference type="EMBL" id="CCE62241.1"/>
    </source>
</evidence>
<feature type="compositionally biased region" description="Polar residues" evidence="5">
    <location>
        <begin position="638"/>
        <end position="649"/>
    </location>
</feature>
<feature type="domain" description="RING-type" evidence="6">
    <location>
        <begin position="279"/>
        <end position="304"/>
    </location>
</feature>
<dbReference type="SMART" id="SM00184">
    <property type="entry name" value="RING"/>
    <property type="match status" value="1"/>
</dbReference>
<organism evidence="7 8">
    <name type="scientific">Tetrapisispora phaffii (strain ATCC 24235 / CBS 4417 / NBRC 1672 / NRRL Y-8282 / UCD 70-5)</name>
    <name type="common">Yeast</name>
    <name type="synonym">Fabospora phaffii</name>
    <dbReference type="NCBI Taxonomy" id="1071381"/>
    <lineage>
        <taxon>Eukaryota</taxon>
        <taxon>Fungi</taxon>
        <taxon>Dikarya</taxon>
        <taxon>Ascomycota</taxon>
        <taxon>Saccharomycotina</taxon>
        <taxon>Saccharomycetes</taxon>
        <taxon>Saccharomycetales</taxon>
        <taxon>Saccharomycetaceae</taxon>
        <taxon>Tetrapisispora</taxon>
    </lineage>
</organism>